<dbReference type="Gene3D" id="1.10.530.10">
    <property type="match status" value="1"/>
</dbReference>
<name>A0AAN8I3Y2_9EURO</name>
<evidence type="ECO:0000313" key="2">
    <source>
        <dbReference type="EMBL" id="KAK5948831.1"/>
    </source>
</evidence>
<protein>
    <submittedName>
        <fullName evidence="2">Uncharacterized protein</fullName>
    </submittedName>
</protein>
<sequence>MSQRLDLEYKMAYESPPWRFETATARQPQTTESEQNSLKHQSRLVPPTITKMMLKASIATAILATLASAAPVFNNARSPKIQDGSVADVAASQYLQFYGDGSADAGWPEKSSWIDFQTMFDTNAELMKQSCSNNQYGADNTDDEIGMIYWGIQNAAEQTHVDQRFILAVIMQESGGCVRVHTTQSWEGVLNPGLMQDHAGTHSCNWDGNTQYPCPQEQIYGMILDGTAGTSAGDGLAGLIGQAVAHNQASGTGADESYGQVYYQAARLYNSGSTSPIWSDLNNGNGATADYANKIANRLLGWIG</sequence>
<reference evidence="2 3" key="1">
    <citation type="submission" date="2022-12" db="EMBL/GenBank/DDBJ databases">
        <title>Genomic features and morphological characterization of a novel Knufia sp. strain isolated from spacecraft assembly facility.</title>
        <authorList>
            <person name="Teixeira M."/>
            <person name="Chander A.M."/>
            <person name="Stajich J.E."/>
            <person name="Venkateswaran K."/>
        </authorList>
    </citation>
    <scope>NUCLEOTIDE SEQUENCE [LARGE SCALE GENOMIC DNA]</scope>
    <source>
        <strain evidence="2 3">FJI-L2-BK-P2</strain>
    </source>
</reference>
<keyword evidence="3" id="KW-1185">Reference proteome</keyword>
<accession>A0AAN8I3Y2</accession>
<proteinExistence type="predicted"/>
<feature type="region of interest" description="Disordered" evidence="1">
    <location>
        <begin position="20"/>
        <end position="42"/>
    </location>
</feature>
<dbReference type="AlphaFoldDB" id="A0AAN8I3Y2"/>
<evidence type="ECO:0000256" key="1">
    <source>
        <dbReference type="SAM" id="MobiDB-lite"/>
    </source>
</evidence>
<organism evidence="2 3">
    <name type="scientific">Knufia fluminis</name>
    <dbReference type="NCBI Taxonomy" id="191047"/>
    <lineage>
        <taxon>Eukaryota</taxon>
        <taxon>Fungi</taxon>
        <taxon>Dikarya</taxon>
        <taxon>Ascomycota</taxon>
        <taxon>Pezizomycotina</taxon>
        <taxon>Eurotiomycetes</taxon>
        <taxon>Chaetothyriomycetidae</taxon>
        <taxon>Chaetothyriales</taxon>
        <taxon>Trichomeriaceae</taxon>
        <taxon>Knufia</taxon>
    </lineage>
</organism>
<comment type="caution">
    <text evidence="2">The sequence shown here is derived from an EMBL/GenBank/DDBJ whole genome shotgun (WGS) entry which is preliminary data.</text>
</comment>
<dbReference type="Proteomes" id="UP001316803">
    <property type="component" value="Unassembled WGS sequence"/>
</dbReference>
<evidence type="ECO:0000313" key="3">
    <source>
        <dbReference type="Proteomes" id="UP001316803"/>
    </source>
</evidence>
<feature type="compositionally biased region" description="Polar residues" evidence="1">
    <location>
        <begin position="24"/>
        <end position="39"/>
    </location>
</feature>
<gene>
    <name evidence="2" type="ORF">OHC33_010082</name>
</gene>
<dbReference type="EMBL" id="JAKLMC020000042">
    <property type="protein sequence ID" value="KAK5948831.1"/>
    <property type="molecule type" value="Genomic_DNA"/>
</dbReference>